<accession>A0A5C6B022</accession>
<feature type="region of interest" description="Disordered" evidence="1">
    <location>
        <begin position="1"/>
        <end position="22"/>
    </location>
</feature>
<dbReference type="Proteomes" id="UP000316213">
    <property type="component" value="Unassembled WGS sequence"/>
</dbReference>
<dbReference type="AlphaFoldDB" id="A0A5C6B022"/>
<reference evidence="3 4" key="1">
    <citation type="submission" date="2019-02" db="EMBL/GenBank/DDBJ databases">
        <title>Deep-cultivation of Planctomycetes and their phenomic and genomic characterization uncovers novel biology.</title>
        <authorList>
            <person name="Wiegand S."/>
            <person name="Jogler M."/>
            <person name="Boedeker C."/>
            <person name="Pinto D."/>
            <person name="Vollmers J."/>
            <person name="Rivas-Marin E."/>
            <person name="Kohn T."/>
            <person name="Peeters S.H."/>
            <person name="Heuer A."/>
            <person name="Rast P."/>
            <person name="Oberbeckmann S."/>
            <person name="Bunk B."/>
            <person name="Jeske O."/>
            <person name="Meyerdierks A."/>
            <person name="Storesund J.E."/>
            <person name="Kallscheuer N."/>
            <person name="Luecker S."/>
            <person name="Lage O.M."/>
            <person name="Pohl T."/>
            <person name="Merkel B.J."/>
            <person name="Hornburger P."/>
            <person name="Mueller R.-W."/>
            <person name="Bruemmer F."/>
            <person name="Labrenz M."/>
            <person name="Spormann A.M."/>
            <person name="Op Den Camp H."/>
            <person name="Overmann J."/>
            <person name="Amann R."/>
            <person name="Jetten M.S.M."/>
            <person name="Mascher T."/>
            <person name="Medema M.H."/>
            <person name="Devos D.P."/>
            <person name="Kaster A.-K."/>
            <person name="Ovreas L."/>
            <person name="Rohde M."/>
            <person name="Galperin M.Y."/>
            <person name="Jogler C."/>
        </authorList>
    </citation>
    <scope>NUCLEOTIDE SEQUENCE [LARGE SCALE GENOMIC DNA]</scope>
    <source>
        <strain evidence="3 4">Pla100</strain>
    </source>
</reference>
<keyword evidence="4" id="KW-1185">Reference proteome</keyword>
<evidence type="ECO:0000313" key="3">
    <source>
        <dbReference type="EMBL" id="TWU03754.1"/>
    </source>
</evidence>
<organism evidence="3 4">
    <name type="scientific">Neorhodopirellula pilleata</name>
    <dbReference type="NCBI Taxonomy" id="2714738"/>
    <lineage>
        <taxon>Bacteria</taxon>
        <taxon>Pseudomonadati</taxon>
        <taxon>Planctomycetota</taxon>
        <taxon>Planctomycetia</taxon>
        <taxon>Pirellulales</taxon>
        <taxon>Pirellulaceae</taxon>
        <taxon>Neorhodopirellula</taxon>
    </lineage>
</organism>
<feature type="region of interest" description="Disordered" evidence="1">
    <location>
        <begin position="338"/>
        <end position="369"/>
    </location>
</feature>
<keyword evidence="2" id="KW-0812">Transmembrane</keyword>
<name>A0A5C6B022_9BACT</name>
<feature type="region of interest" description="Disordered" evidence="1">
    <location>
        <begin position="250"/>
        <end position="275"/>
    </location>
</feature>
<keyword evidence="2" id="KW-1133">Transmembrane helix</keyword>
<evidence type="ECO:0000313" key="4">
    <source>
        <dbReference type="Proteomes" id="UP000316213"/>
    </source>
</evidence>
<protein>
    <submittedName>
        <fullName evidence="3">Uncharacterized protein</fullName>
    </submittedName>
</protein>
<proteinExistence type="predicted"/>
<sequence length="792" mass="87022">MQRIEKKFLEDPVRKTESNARIGANARNSRAPIQVVAYDRVLAHRVPPPPTLESCLAMSTLPTTNEMPSPDPPSRILDNGDTVEGDGVVENTKFEILGHEIDADEGPDQSIEPQFELPSFVVGSGFEAVRSLDFQRIGVEEHETRIMVIRSAARRRTAAIWGSAPPDQTQDVADQVANVLWTTYRLIDPRFRNSSFQQIRVGRILPLVLSYAACMDLECSNEPISDDQTPSLFGHRMAVVAPPFIRSREPASDTRRTTLSIRPKRADANSSRDGNEAMQTYAELRSFSATSMWQTIVHDKRFLVGLIATTSATAVFLLIYAIRFSMPTPEVIAQTASHQLPTEPAKLPDTIKHSDTLEPSATPGSSELLDSEVLPAPVLSSNDLTPVIPVPVIPVAPVPMPAIDLLPVDPASTEPPLAQNPMPATQPDASQTDELLAALAKAIDGSEAELSSQLDELSSNSDDVMPMIAKDVVPIKQPAFNSDEVITAADNLWRNTPSAARQFTGVTAKTLIDQWDFEAELSGFGTLEHAAASRLSLQAAWLVEPLSMIIARLRDHGPVLDVEVIPTDPAADDPDGLTCCHLPLQDLTILIESWRAARKRVVITDDLNQMLHQGTVLIDRILVSDRLQPIQRAELIEPLLIDVTRLAALAKDETLLAEFQEITDAMSSFPDASEFSRLEETDDVSGFLGRVRCLKQRQWQKGLSSLTKTAEPALASCAKAEWELLQTQSATPEAMAQIAERWSKIAVRLPPREAASVRLHALELYGNVPQYAKERQQLLMALPRYVATLTQL</sequence>
<feature type="compositionally biased region" description="Basic and acidic residues" evidence="1">
    <location>
        <begin position="1"/>
        <end position="18"/>
    </location>
</feature>
<evidence type="ECO:0000256" key="1">
    <source>
        <dbReference type="SAM" id="MobiDB-lite"/>
    </source>
</evidence>
<evidence type="ECO:0000256" key="2">
    <source>
        <dbReference type="SAM" id="Phobius"/>
    </source>
</evidence>
<comment type="caution">
    <text evidence="3">The sequence shown here is derived from an EMBL/GenBank/DDBJ whole genome shotgun (WGS) entry which is preliminary data.</text>
</comment>
<gene>
    <name evidence="3" type="ORF">Pla100_06840</name>
</gene>
<feature type="transmembrane region" description="Helical" evidence="2">
    <location>
        <begin position="302"/>
        <end position="322"/>
    </location>
</feature>
<dbReference type="EMBL" id="SJPM01000001">
    <property type="protein sequence ID" value="TWU03754.1"/>
    <property type="molecule type" value="Genomic_DNA"/>
</dbReference>
<keyword evidence="2" id="KW-0472">Membrane</keyword>